<evidence type="ECO:0000313" key="2">
    <source>
        <dbReference type="EMBL" id="TKB49585.1"/>
    </source>
</evidence>
<dbReference type="Proteomes" id="UP000305675">
    <property type="component" value="Unassembled WGS sequence"/>
</dbReference>
<dbReference type="InterPro" id="IPR023376">
    <property type="entry name" value="YqcC-like_dom"/>
</dbReference>
<comment type="caution">
    <text evidence="2">The sequence shown here is derived from an EMBL/GenBank/DDBJ whole genome shotgun (WGS) entry which is preliminary data.</text>
</comment>
<dbReference type="GO" id="GO:0044010">
    <property type="term" value="P:single-species biofilm formation"/>
    <property type="evidence" value="ECO:0007669"/>
    <property type="project" value="TreeGrafter"/>
</dbReference>
<name>A0A4U1BEU4_9GAMM</name>
<protein>
    <submittedName>
        <fullName evidence="2">YqcC family protein</fullName>
    </submittedName>
</protein>
<dbReference type="AlphaFoldDB" id="A0A4U1BEU4"/>
<keyword evidence="3" id="KW-1185">Reference proteome</keyword>
<dbReference type="InterPro" id="IPR036814">
    <property type="entry name" value="YqcC-like_sf"/>
</dbReference>
<dbReference type="PANTHER" id="PTHR39586">
    <property type="entry name" value="CYTOPLASMIC PROTEIN-RELATED"/>
    <property type="match status" value="1"/>
</dbReference>
<dbReference type="OrthoDB" id="8794567at2"/>
<evidence type="ECO:0000313" key="3">
    <source>
        <dbReference type="Proteomes" id="UP000305675"/>
    </source>
</evidence>
<dbReference type="PANTHER" id="PTHR39586:SF1">
    <property type="entry name" value="CYTOPLASMIC PROTEIN"/>
    <property type="match status" value="1"/>
</dbReference>
<dbReference type="SUPFAM" id="SSF158452">
    <property type="entry name" value="YqcC-like"/>
    <property type="match status" value="1"/>
</dbReference>
<gene>
    <name evidence="2" type="ORF">FCL42_20280</name>
</gene>
<dbReference type="InterPro" id="IPR007384">
    <property type="entry name" value="UCP006257"/>
</dbReference>
<feature type="domain" description="YqcC-like" evidence="1">
    <location>
        <begin position="9"/>
        <end position="99"/>
    </location>
</feature>
<sequence>MSHKDTLHGLIDEIESQLVHAKLWQDAPIDPQALESVQPFAVDTMSFPQWLQFLFIPKMRILLDNQLPLPTKIAVAPMAEQVFCGQHQPLVEAIARLDSYLTSSAQV</sequence>
<accession>A0A4U1BEU4</accession>
<dbReference type="EMBL" id="SWCJ01000026">
    <property type="protein sequence ID" value="TKB49585.1"/>
    <property type="molecule type" value="Genomic_DNA"/>
</dbReference>
<dbReference type="Pfam" id="PF04287">
    <property type="entry name" value="DUF446"/>
    <property type="match status" value="1"/>
</dbReference>
<dbReference type="Gene3D" id="1.20.1440.40">
    <property type="entry name" value="YqcC-like"/>
    <property type="match status" value="1"/>
</dbReference>
<dbReference type="RefSeq" id="WP_136865257.1">
    <property type="nucleotide sequence ID" value="NZ_SWCJ01000026.1"/>
</dbReference>
<proteinExistence type="predicted"/>
<reference evidence="2 3" key="1">
    <citation type="submission" date="2019-04" db="EMBL/GenBank/DDBJ databases">
        <authorList>
            <person name="Hwang J.C."/>
        </authorList>
    </citation>
    <scope>NUCLEOTIDE SEQUENCE [LARGE SCALE GENOMIC DNA]</scope>
    <source>
        <strain evidence="2 3">IMCC35002</strain>
    </source>
</reference>
<evidence type="ECO:0000259" key="1">
    <source>
        <dbReference type="Pfam" id="PF04287"/>
    </source>
</evidence>
<organism evidence="2 3">
    <name type="scientific">Ferrimonas aestuarii</name>
    <dbReference type="NCBI Taxonomy" id="2569539"/>
    <lineage>
        <taxon>Bacteria</taxon>
        <taxon>Pseudomonadati</taxon>
        <taxon>Pseudomonadota</taxon>
        <taxon>Gammaproteobacteria</taxon>
        <taxon>Alteromonadales</taxon>
        <taxon>Ferrimonadaceae</taxon>
        <taxon>Ferrimonas</taxon>
    </lineage>
</organism>